<dbReference type="PANTHER" id="PTHR47332">
    <property type="entry name" value="SET DOMAIN-CONTAINING PROTEIN 5"/>
    <property type="match status" value="1"/>
</dbReference>
<dbReference type="Pfam" id="PF00856">
    <property type="entry name" value="SET"/>
    <property type="match status" value="1"/>
</dbReference>
<gene>
    <name evidence="2" type="ORF">N7472_005925</name>
</gene>
<dbReference type="SUPFAM" id="SSF82199">
    <property type="entry name" value="SET domain"/>
    <property type="match status" value="1"/>
</dbReference>
<dbReference type="PROSITE" id="PS50280">
    <property type="entry name" value="SET"/>
    <property type="match status" value="1"/>
</dbReference>
<dbReference type="InterPro" id="IPR046341">
    <property type="entry name" value="SET_dom_sf"/>
</dbReference>
<sequence>MSVNHPYRSLQLPRNAAFELMPSPGKGWGAFATRPIQRGSLILRERALFGILESPVEIMECDIFAAFLQLSPIQKRQLGLLRKNGSGQFTSLVDILAENSFDSRDESLSHGLFVLGSRFNHLCLPNARVPITPGPFIELHAIKDIEAGEEIYFCYVADLKVKTKHERHEFLNFVCNCKACLPGTLFQELSDLRRRLIRGMLYITRGVDLDGEIQTSQSPVIVNPELKAAAEGHDIPLTSNCLLEEEGLLDDWAVKIVGVSVGEPAALFKSEYNRRIVKLAMAQDTWLKKFQVAFPLYGRADPADLFMTMLQRVNQVYSGGALAPWT</sequence>
<dbReference type="InterPro" id="IPR001214">
    <property type="entry name" value="SET_dom"/>
</dbReference>
<comment type="caution">
    <text evidence="2">The sequence shown here is derived from an EMBL/GenBank/DDBJ whole genome shotgun (WGS) entry which is preliminary data.</text>
</comment>
<proteinExistence type="predicted"/>
<protein>
    <recommendedName>
        <fullName evidence="1">SET domain-containing protein</fullName>
    </recommendedName>
</protein>
<dbReference type="Gene3D" id="2.170.270.10">
    <property type="entry name" value="SET domain"/>
    <property type="match status" value="1"/>
</dbReference>
<organism evidence="2 3">
    <name type="scientific">Penicillium cf. griseofulvum</name>
    <dbReference type="NCBI Taxonomy" id="2972120"/>
    <lineage>
        <taxon>Eukaryota</taxon>
        <taxon>Fungi</taxon>
        <taxon>Dikarya</taxon>
        <taxon>Ascomycota</taxon>
        <taxon>Pezizomycotina</taxon>
        <taxon>Eurotiomycetes</taxon>
        <taxon>Eurotiomycetidae</taxon>
        <taxon>Eurotiales</taxon>
        <taxon>Aspergillaceae</taxon>
        <taxon>Penicillium</taxon>
    </lineage>
</organism>
<keyword evidence="3" id="KW-1185">Reference proteome</keyword>
<evidence type="ECO:0000313" key="2">
    <source>
        <dbReference type="EMBL" id="KAJ5200721.1"/>
    </source>
</evidence>
<evidence type="ECO:0000313" key="3">
    <source>
        <dbReference type="Proteomes" id="UP001150879"/>
    </source>
</evidence>
<name>A0A9W9SVY5_9EURO</name>
<accession>A0A9W9SVY5</accession>
<dbReference type="SMART" id="SM00317">
    <property type="entry name" value="SET"/>
    <property type="match status" value="1"/>
</dbReference>
<dbReference type="AlphaFoldDB" id="A0A9W9SVY5"/>
<dbReference type="InterPro" id="IPR053185">
    <property type="entry name" value="SET_domain_protein"/>
</dbReference>
<dbReference type="PANTHER" id="PTHR47332:SF4">
    <property type="entry name" value="SET DOMAIN-CONTAINING PROTEIN 5"/>
    <property type="match status" value="1"/>
</dbReference>
<feature type="domain" description="SET" evidence="1">
    <location>
        <begin position="16"/>
        <end position="156"/>
    </location>
</feature>
<evidence type="ECO:0000259" key="1">
    <source>
        <dbReference type="PROSITE" id="PS50280"/>
    </source>
</evidence>
<dbReference type="OrthoDB" id="265717at2759"/>
<reference evidence="2" key="1">
    <citation type="submission" date="2022-11" db="EMBL/GenBank/DDBJ databases">
        <authorList>
            <person name="Petersen C."/>
        </authorList>
    </citation>
    <scope>NUCLEOTIDE SEQUENCE</scope>
    <source>
        <strain evidence="2">IBT 16849</strain>
    </source>
</reference>
<dbReference type="Proteomes" id="UP001150879">
    <property type="component" value="Unassembled WGS sequence"/>
</dbReference>
<dbReference type="CDD" id="cd20071">
    <property type="entry name" value="SET_SMYD"/>
    <property type="match status" value="1"/>
</dbReference>
<dbReference type="EMBL" id="JAPQKP010000003">
    <property type="protein sequence ID" value="KAJ5200721.1"/>
    <property type="molecule type" value="Genomic_DNA"/>
</dbReference>
<reference evidence="2" key="2">
    <citation type="journal article" date="2023" name="IMA Fungus">
        <title>Comparative genomic study of the Penicillium genus elucidates a diverse pangenome and 15 lateral gene transfer events.</title>
        <authorList>
            <person name="Petersen C."/>
            <person name="Sorensen T."/>
            <person name="Nielsen M.R."/>
            <person name="Sondergaard T.E."/>
            <person name="Sorensen J.L."/>
            <person name="Fitzpatrick D.A."/>
            <person name="Frisvad J.C."/>
            <person name="Nielsen K.L."/>
        </authorList>
    </citation>
    <scope>NUCLEOTIDE SEQUENCE</scope>
    <source>
        <strain evidence="2">IBT 16849</strain>
    </source>
</reference>